<feature type="transmembrane region" description="Helical" evidence="1">
    <location>
        <begin position="121"/>
        <end position="142"/>
    </location>
</feature>
<sequence length="307" mass="34793">MENAVSNPVLEAIKDFHDISVRKVIDGNGPEISNFSGIKISSSGLGFEEYARVASNIATFQKERSESKISFPGKAIILEKNFAINLFWKLDHYVFRKINDKGETTGRQLEEIGEIRDKHDIIGTMILAYILCLFAFCFSVIAPFMLHWGFVFGIPLSIAGFIGINKLENRSEKKSKRAVEDFLMNTSRRNLLKQLFPVGRDGDGNTPVKINFPDPEHIADTLQETLKYCAQIPKSRPIVIAYEKAIGLELNAKKILESFKADPFIALETEKYIVIFPDTRWGEISEEKELMDKLQNIFSTEGCKLFN</sequence>
<keyword evidence="1" id="KW-0472">Membrane</keyword>
<proteinExistence type="predicted"/>
<dbReference type="EMBL" id="LBTF01000019">
    <property type="protein sequence ID" value="KKQ35294.1"/>
    <property type="molecule type" value="Genomic_DNA"/>
</dbReference>
<feature type="transmembrane region" description="Helical" evidence="1">
    <location>
        <begin position="148"/>
        <end position="167"/>
    </location>
</feature>
<evidence type="ECO:0000313" key="3">
    <source>
        <dbReference type="Proteomes" id="UP000033876"/>
    </source>
</evidence>
<reference evidence="2 3" key="1">
    <citation type="journal article" date="2015" name="Nature">
        <title>rRNA introns, odd ribosomes, and small enigmatic genomes across a large radiation of phyla.</title>
        <authorList>
            <person name="Brown C.T."/>
            <person name="Hug L.A."/>
            <person name="Thomas B.C."/>
            <person name="Sharon I."/>
            <person name="Castelle C.J."/>
            <person name="Singh A."/>
            <person name="Wilkins M.J."/>
            <person name="Williams K.H."/>
            <person name="Banfield J.F."/>
        </authorList>
    </citation>
    <scope>NUCLEOTIDE SEQUENCE [LARGE SCALE GENOMIC DNA]</scope>
</reference>
<evidence type="ECO:0000256" key="1">
    <source>
        <dbReference type="SAM" id="Phobius"/>
    </source>
</evidence>
<gene>
    <name evidence="2" type="ORF">US50_C0019G0016</name>
</gene>
<organism evidence="2 3">
    <name type="scientific">Candidatus Nomurabacteria bacterium GW2011_GWB1_37_5</name>
    <dbReference type="NCBI Taxonomy" id="1618742"/>
    <lineage>
        <taxon>Bacteria</taxon>
        <taxon>Candidatus Nomuraibacteriota</taxon>
    </lineage>
</organism>
<accession>A0A0G0JEU6</accession>
<keyword evidence="1" id="KW-1133">Transmembrane helix</keyword>
<dbReference type="Proteomes" id="UP000033876">
    <property type="component" value="Unassembled WGS sequence"/>
</dbReference>
<dbReference type="AlphaFoldDB" id="A0A0G0JEU6"/>
<comment type="caution">
    <text evidence="2">The sequence shown here is derived from an EMBL/GenBank/DDBJ whole genome shotgun (WGS) entry which is preliminary data.</text>
</comment>
<name>A0A0G0JEU6_9BACT</name>
<keyword evidence="1" id="KW-0812">Transmembrane</keyword>
<evidence type="ECO:0000313" key="2">
    <source>
        <dbReference type="EMBL" id="KKQ35294.1"/>
    </source>
</evidence>
<protein>
    <submittedName>
        <fullName evidence="2">Uncharacterized protein</fullName>
    </submittedName>
</protein>